<dbReference type="Proteomes" id="UP000021053">
    <property type="component" value="Unassembled WGS sequence"/>
</dbReference>
<evidence type="ECO:0000259" key="1">
    <source>
        <dbReference type="Pfam" id="PF01636"/>
    </source>
</evidence>
<feature type="domain" description="Aminoglycoside phosphotransferase" evidence="1">
    <location>
        <begin position="115"/>
        <end position="181"/>
    </location>
</feature>
<keyword evidence="2" id="KW-0808">Transferase</keyword>
<protein>
    <submittedName>
        <fullName evidence="2">Phosphotransferase family protein</fullName>
    </submittedName>
</protein>
<dbReference type="InterPro" id="IPR002575">
    <property type="entry name" value="Aminoglycoside_PTrfase"/>
</dbReference>
<dbReference type="PATRIC" id="fig|927661.3.peg.2235"/>
<evidence type="ECO:0000313" key="2">
    <source>
        <dbReference type="EMBL" id="EXG81162.1"/>
    </source>
</evidence>
<dbReference type="Gene3D" id="3.90.1200.10">
    <property type="match status" value="1"/>
</dbReference>
<dbReference type="HOGENOM" id="CLU_066396_0_0_11"/>
<organism evidence="2 3">
    <name type="scientific">Cryptosporangium arvum DSM 44712</name>
    <dbReference type="NCBI Taxonomy" id="927661"/>
    <lineage>
        <taxon>Bacteria</taxon>
        <taxon>Bacillati</taxon>
        <taxon>Actinomycetota</taxon>
        <taxon>Actinomycetes</taxon>
        <taxon>Cryptosporangiales</taxon>
        <taxon>Cryptosporangiaceae</taxon>
        <taxon>Cryptosporangium</taxon>
    </lineage>
</organism>
<dbReference type="SUPFAM" id="SSF56112">
    <property type="entry name" value="Protein kinase-like (PK-like)"/>
    <property type="match status" value="1"/>
</dbReference>
<dbReference type="Pfam" id="PF01636">
    <property type="entry name" value="APH"/>
    <property type="match status" value="1"/>
</dbReference>
<gene>
    <name evidence="2" type="ORF">CryarDRAFT_2269</name>
</gene>
<accession>A0A010ZVC6</accession>
<name>A0A010ZVC6_9ACTN</name>
<evidence type="ECO:0000313" key="3">
    <source>
        <dbReference type="Proteomes" id="UP000021053"/>
    </source>
</evidence>
<dbReference type="AlphaFoldDB" id="A0A010ZVC6"/>
<dbReference type="GO" id="GO:0016740">
    <property type="term" value="F:transferase activity"/>
    <property type="evidence" value="ECO:0007669"/>
    <property type="project" value="UniProtKB-KW"/>
</dbReference>
<dbReference type="InterPro" id="IPR011009">
    <property type="entry name" value="Kinase-like_dom_sf"/>
</dbReference>
<proteinExistence type="predicted"/>
<dbReference type="EMBL" id="JFBT01000001">
    <property type="protein sequence ID" value="EXG81162.1"/>
    <property type="molecule type" value="Genomic_DNA"/>
</dbReference>
<reference evidence="2 3" key="1">
    <citation type="submission" date="2013-07" db="EMBL/GenBank/DDBJ databases">
        <authorList>
            <consortium name="DOE Joint Genome Institute"/>
            <person name="Eisen J."/>
            <person name="Huntemann M."/>
            <person name="Han J."/>
            <person name="Chen A."/>
            <person name="Kyrpides N."/>
            <person name="Mavromatis K."/>
            <person name="Markowitz V."/>
            <person name="Palaniappan K."/>
            <person name="Ivanova N."/>
            <person name="Schaumberg A."/>
            <person name="Pati A."/>
            <person name="Liolios K."/>
            <person name="Nordberg H.P."/>
            <person name="Cantor M.N."/>
            <person name="Hua S.X."/>
            <person name="Woyke T."/>
        </authorList>
    </citation>
    <scope>NUCLEOTIDE SEQUENCE [LARGE SCALE GENOMIC DNA]</scope>
    <source>
        <strain evidence="2 3">DSM 44712</strain>
    </source>
</reference>
<keyword evidence="3" id="KW-1185">Reference proteome</keyword>
<sequence>MRQNFGMGGTAEVPLGGRVTAGVVRVGDTVRRPAGPWTDAVDALLRHLEQVGFRGAPRPLGRDERNRQVLEYVPGETGDPAGTYSPSELRPIGAFLADFHRAVADFVPPADASWNRVIPPDRDELLCHHDVAPWNLVRSPRGWVLIDWDTAAPGSRLWELAYAAQTLAGLRPDRPVDRAAERLALVVDGYGLADADRPALARMLGPRARAMYDLLCHGAARGEQPWLRLWREDGEHWRTTADYLDHHVDHWIRALTR</sequence>
<comment type="caution">
    <text evidence="2">The sequence shown here is derived from an EMBL/GenBank/DDBJ whole genome shotgun (WGS) entry which is preliminary data.</text>
</comment>